<dbReference type="EMBL" id="PYLQ01000003">
    <property type="protein sequence ID" value="PST42758.1"/>
    <property type="molecule type" value="Genomic_DNA"/>
</dbReference>
<keyword evidence="1" id="KW-0812">Transmembrane</keyword>
<dbReference type="Pfam" id="PF24547">
    <property type="entry name" value="DUF7601"/>
    <property type="match status" value="1"/>
</dbReference>
<dbReference type="Gene3D" id="2.60.40.1140">
    <property type="entry name" value="Collagen-binding surface protein Cna, B-type domain"/>
    <property type="match status" value="1"/>
</dbReference>
<evidence type="ECO:0000313" key="3">
    <source>
        <dbReference type="EMBL" id="PST42758.1"/>
    </source>
</evidence>
<gene>
    <name evidence="3" type="ORF">C7U54_03615</name>
</gene>
<sequence length="917" mass="102331">MLNKIQQKHLKVICIFFLTFTLVFSMFKTVYADNVDVLNAPETVSVQTLENELKTATNETNTDRVKYVDVKGNPIENAPTTIPFGTISDHKDLKITGKNYEFKSAKVNDKDCVYIGKYENTIYYSTDGNIAIKLEDDQKLIMTYQEYYNITVKEDIPEGGVAGTITTKEGTLDTSKTVRVNAGDDLNITVTPAVVNKIRYKISSVESQNNSTINRSSGDEYGAAYTIQFQKDDVITIAYSREGVYRVTINKTANDGTKYLNEEHSKDALNFTFTEKDLDADGAIRIPVIHTKRGYRLINMAINGTTLAETTDNHREIPTEKGIGHGITMDANCGNTSYLVTVVMENSYTTNFGDEKNCSYAYSIKVKPRRGSWQDINLNLVPYAIGEQVLTAKLYTDGHRSGDGLDVAMWNPDTKKLDPIQDSDTVNMDSVGSGAETLHKRQVRIFFAKSKNGYSSPIGAYKAFANEGSTGGKVIAETGKVAQLSATTMGETGTLEIYDKIWQEAKNAAQAAGYTEYVAFAGEKTLNTDWEMYVVSFTTAGIDYYVHYKSGLEDDLDVSNIPDNQELYHKIPMHSYGNNPSTAKGGRKIGVSFTVGEGNEEPTCSGYEFLGWKLQKKDGTLSNETYQNKDVFTVSLDNIEFADNINLPFCSRNNEKGYQFVAQWKKIGSRNVIVNHYLKTPDGNEKLKKTTEGSITFAEDNETVTAISIPENDGTFPGYVFDKDDTRNELEKEVTNDDSTETIKLNLYYKPTTLTIKKSVEGYILDENKSYNFIIKATPPSNDSGKSLDSADIYIGQDKKITFTNNQATFALKKDESINLNCLPIKWTYTITESDPGSNFKVYYKLNDSSKSEGKTVDCIMDNTGKMTVEFINTSTIAPPETGISSNEKEYLAMMIVGLVLCFVMLFYLKNVKRKKM</sequence>
<keyword evidence="1" id="KW-0472">Membrane</keyword>
<protein>
    <recommendedName>
        <fullName evidence="2">DUF7601 domain-containing protein</fullName>
    </recommendedName>
</protein>
<proteinExistence type="predicted"/>
<evidence type="ECO:0000313" key="4">
    <source>
        <dbReference type="Proteomes" id="UP000240974"/>
    </source>
</evidence>
<keyword evidence="4" id="KW-1185">Reference proteome</keyword>
<feature type="transmembrane region" description="Helical" evidence="1">
    <location>
        <begin position="891"/>
        <end position="909"/>
    </location>
</feature>
<dbReference type="RefSeq" id="WP_107029346.1">
    <property type="nucleotide sequence ID" value="NZ_PYLQ01000003.1"/>
</dbReference>
<organism evidence="3 4">
    <name type="scientific">Faecalibacillus intestinalis</name>
    <dbReference type="NCBI Taxonomy" id="1982626"/>
    <lineage>
        <taxon>Bacteria</taxon>
        <taxon>Bacillati</taxon>
        <taxon>Bacillota</taxon>
        <taxon>Erysipelotrichia</taxon>
        <taxon>Erysipelotrichales</taxon>
        <taxon>Coprobacillaceae</taxon>
        <taxon>Faecalibacillus</taxon>
    </lineage>
</organism>
<evidence type="ECO:0000256" key="1">
    <source>
        <dbReference type="SAM" id="Phobius"/>
    </source>
</evidence>
<reference evidence="3 4" key="1">
    <citation type="journal article" date="2019" name="Int. J. Syst. Evol. Microbiol.">
        <title>Faecalibacillus intestinalis gen. nov., sp. nov. and Faecalibacillus faecis sp. nov., isolated from human faeces.</title>
        <authorList>
            <person name="Seo B."/>
            <person name="Jeon K."/>
            <person name="Baek I."/>
            <person name="Lee Y.M."/>
            <person name="Baek K."/>
            <person name="Ko G."/>
        </authorList>
    </citation>
    <scope>NUCLEOTIDE SEQUENCE [LARGE SCALE GENOMIC DNA]</scope>
    <source>
        <strain evidence="3 4">SNUG30099</strain>
    </source>
</reference>
<feature type="domain" description="DUF7601" evidence="2">
    <location>
        <begin position="753"/>
        <end position="874"/>
    </location>
</feature>
<comment type="caution">
    <text evidence="3">The sequence shown here is derived from an EMBL/GenBank/DDBJ whole genome shotgun (WGS) entry which is preliminary data.</text>
</comment>
<evidence type="ECO:0000259" key="2">
    <source>
        <dbReference type="Pfam" id="PF24547"/>
    </source>
</evidence>
<keyword evidence="1" id="KW-1133">Transmembrane helix</keyword>
<accession>A0A2T3G5G5</accession>
<dbReference type="AlphaFoldDB" id="A0A2T3G5G5"/>
<name>A0A2T3G5G5_9FIRM</name>
<dbReference type="InterPro" id="IPR055382">
    <property type="entry name" value="DUF7601"/>
</dbReference>
<dbReference type="Proteomes" id="UP000240974">
    <property type="component" value="Unassembled WGS sequence"/>
</dbReference>